<gene>
    <name evidence="1" type="ORF">BDM02DRAFT_3166745</name>
</gene>
<reference evidence="1" key="1">
    <citation type="submission" date="2019-10" db="EMBL/GenBank/DDBJ databases">
        <authorList>
            <consortium name="DOE Joint Genome Institute"/>
            <person name="Kuo A."/>
            <person name="Miyauchi S."/>
            <person name="Kiss E."/>
            <person name="Drula E."/>
            <person name="Kohler A."/>
            <person name="Sanchez-Garcia M."/>
            <person name="Andreopoulos B."/>
            <person name="Barry K.W."/>
            <person name="Bonito G."/>
            <person name="Buee M."/>
            <person name="Carver A."/>
            <person name="Chen C."/>
            <person name="Cichocki N."/>
            <person name="Clum A."/>
            <person name="Culley D."/>
            <person name="Crous P.W."/>
            <person name="Fauchery L."/>
            <person name="Girlanda M."/>
            <person name="Hayes R."/>
            <person name="Keri Z."/>
            <person name="Labutti K."/>
            <person name="Lipzen A."/>
            <person name="Lombard V."/>
            <person name="Magnuson J."/>
            <person name="Maillard F."/>
            <person name="Morin E."/>
            <person name="Murat C."/>
            <person name="Nolan M."/>
            <person name="Ohm R."/>
            <person name="Pangilinan J."/>
            <person name="Pereira M."/>
            <person name="Perotto S."/>
            <person name="Peter M."/>
            <person name="Riley R."/>
            <person name="Sitrit Y."/>
            <person name="Stielow B."/>
            <person name="Szollosi G."/>
            <person name="Zifcakova L."/>
            <person name="Stursova M."/>
            <person name="Spatafora J.W."/>
            <person name="Tedersoo L."/>
            <person name="Vaario L.-M."/>
            <person name="Yamada A."/>
            <person name="Yan M."/>
            <person name="Wang P."/>
            <person name="Xu J."/>
            <person name="Bruns T."/>
            <person name="Baldrian P."/>
            <person name="Vilgalys R."/>
            <person name="Henrissat B."/>
            <person name="Grigoriev I.V."/>
            <person name="Hibbett D."/>
            <person name="Nagy L.G."/>
            <person name="Martin F.M."/>
        </authorList>
    </citation>
    <scope>NUCLEOTIDE SEQUENCE</scope>
    <source>
        <strain evidence="1">P2</strain>
    </source>
</reference>
<reference evidence="1" key="2">
    <citation type="journal article" date="2020" name="Nat. Commun.">
        <title>Large-scale genome sequencing of mycorrhizal fungi provides insights into the early evolution of symbiotic traits.</title>
        <authorList>
            <person name="Miyauchi S."/>
            <person name="Kiss E."/>
            <person name="Kuo A."/>
            <person name="Drula E."/>
            <person name="Kohler A."/>
            <person name="Sanchez-Garcia M."/>
            <person name="Morin E."/>
            <person name="Andreopoulos B."/>
            <person name="Barry K.W."/>
            <person name="Bonito G."/>
            <person name="Buee M."/>
            <person name="Carver A."/>
            <person name="Chen C."/>
            <person name="Cichocki N."/>
            <person name="Clum A."/>
            <person name="Culley D."/>
            <person name="Crous P.W."/>
            <person name="Fauchery L."/>
            <person name="Girlanda M."/>
            <person name="Hayes R.D."/>
            <person name="Keri Z."/>
            <person name="LaButti K."/>
            <person name="Lipzen A."/>
            <person name="Lombard V."/>
            <person name="Magnuson J."/>
            <person name="Maillard F."/>
            <person name="Murat C."/>
            <person name="Nolan M."/>
            <person name="Ohm R.A."/>
            <person name="Pangilinan J."/>
            <person name="Pereira M.F."/>
            <person name="Perotto S."/>
            <person name="Peter M."/>
            <person name="Pfister S."/>
            <person name="Riley R."/>
            <person name="Sitrit Y."/>
            <person name="Stielow J.B."/>
            <person name="Szollosi G."/>
            <person name="Zifcakova L."/>
            <person name="Stursova M."/>
            <person name="Spatafora J.W."/>
            <person name="Tedersoo L."/>
            <person name="Vaario L.M."/>
            <person name="Yamada A."/>
            <person name="Yan M."/>
            <person name="Wang P."/>
            <person name="Xu J."/>
            <person name="Bruns T."/>
            <person name="Baldrian P."/>
            <person name="Vilgalys R."/>
            <person name="Dunand C."/>
            <person name="Henrissat B."/>
            <person name="Grigoriev I.V."/>
            <person name="Hibbett D."/>
            <person name="Nagy L.G."/>
            <person name="Martin F.M."/>
        </authorList>
    </citation>
    <scope>NUCLEOTIDE SEQUENCE</scope>
    <source>
        <strain evidence="1">P2</strain>
    </source>
</reference>
<organism evidence="1 2">
    <name type="scientific">Thelephora ganbajun</name>
    <name type="common">Ganba fungus</name>
    <dbReference type="NCBI Taxonomy" id="370292"/>
    <lineage>
        <taxon>Eukaryota</taxon>
        <taxon>Fungi</taxon>
        <taxon>Dikarya</taxon>
        <taxon>Basidiomycota</taxon>
        <taxon>Agaricomycotina</taxon>
        <taxon>Agaricomycetes</taxon>
        <taxon>Thelephorales</taxon>
        <taxon>Thelephoraceae</taxon>
        <taxon>Thelephora</taxon>
    </lineage>
</organism>
<comment type="caution">
    <text evidence="1">The sequence shown here is derived from an EMBL/GenBank/DDBJ whole genome shotgun (WGS) entry which is preliminary data.</text>
</comment>
<name>A0ACB6ZJ39_THEGA</name>
<evidence type="ECO:0000313" key="1">
    <source>
        <dbReference type="EMBL" id="KAF9649393.1"/>
    </source>
</evidence>
<keyword evidence="2" id="KW-1185">Reference proteome</keyword>
<dbReference type="EMBL" id="MU117998">
    <property type="protein sequence ID" value="KAF9649393.1"/>
    <property type="molecule type" value="Genomic_DNA"/>
</dbReference>
<dbReference type="Proteomes" id="UP000886501">
    <property type="component" value="Unassembled WGS sequence"/>
</dbReference>
<sequence>MATLDQRPFSKNYSGLINQSVFAVGLALICIASHDIMKRVRRGRGRNPGYEPGQLGSVETWEFGYLFQGRCWANNPSPPHPRGWPLGWVKQVVTFPEEKMLALRGIDATLYVRFLRGCWWFALLHTFTTFPILFPIHVVFSDKDSPTSMTRASISSLIGTAKGRSLLWVHLIIIFWVSITWMMTLLWMSFGLMRMRATNLLTAAENHLNRPKAHYRHPHPQYFFQPAADPMMRIDDQHKGVRYRTVMVANIPGHMRDEQQLKEYFEYYLARKIAKPTIGINTSTQPGFINRWLTYFWNRLKRIPLDESVHPDLMANTSEDEHTAESSGENKRTVIVERVTIVRRMSQLATLLERREEVLRVLETAHIRLACKVLTAVAARMKDRSGAVPTKDLRMHHRTSTPLLGTIKFWKNEKNEIDVENNTGEEEQGGENRMDLLIRTISPFVKEFSQAGRVPSFPHLKPRSANSEQITENGSDGSRQLDDHYGKHKTIWDALLSLPRSVLDPYQPLIHLNSLFRGKTVPTIDYYTAKLRVLTSLITEARSLPLNGYDPVSTAFVTFETPKDARRACKYLAVHPDKPLVCTVSMAPLYEDVDWTRIMKLPYNLEFVKDWVISLSVWAFTIFWVFPISLLVGLVSIQNISAFWPSLKHYLDKYRWQSEVLQSFLPTFLVSVLAILIPLLLLLIAKKGHTIITLSALHDLIMTRYYKFLVVNLLVFFCVGTAALQSFLVSIKSYTDGRVIDIISKSFPSAGPFYVGWLIFTTAIHCGFDLALCELPLLVYPATRRQVTPRKRTVGIRPRTFNYYYWLPNHILVIYITLLFSTLNPLVIPFGLFYFSISATIVKNSLLHVYAKHYEGNGQMLLIRIVRYTLDGLILSQAVFLAYMVVNKYTVNVAFTGVFIVCTVIFKIALTRWCRERFEIDDIREANIYCEVDDCEVENVEATTNEESKPEEHNIREQGLAHASRASRKENIFFTWKLPRKLQFSYSTIPNRPTAKRQPNPFAPSPPPPLRSRTTSIQDNHVSLGMSPIMEEPIQARVMRSMPSLGDREVENHTNDRQREREEEHSDLPPNSRVTINPPHPPWDDNSLPDQPYGNPYYTLPIKDALWLPMNPIGTLDLDTTVTMNVALTSEPGAGHLGPLSGRMTSVGSVLSGLTADLESVISISGDEMSINGQPLDGTEEIELTPAIASRIQNLRNHGDVSTTDQQSDLLRTTRFRPKTSGSVTSLSKHPGVDLLTGSITRLPLSSSPPNSPPVVPLTTNEVLPVSPSLLTGSLRSMSSGPLLRTAESADRRTYPRYASMDEASRFAVQRHTQTSPPRRLSLNQIHSTNSITQFSFLPPPSNGGGSCFAQRSMISHVSAQSVAIQEALNEETEVLQRSHILLQEEAEKQNVPRSLWTSWAFGNRE</sequence>
<evidence type="ECO:0000313" key="2">
    <source>
        <dbReference type="Proteomes" id="UP000886501"/>
    </source>
</evidence>
<proteinExistence type="predicted"/>
<protein>
    <submittedName>
        <fullName evidence="1">Uncharacterized protein</fullName>
    </submittedName>
</protein>
<accession>A0ACB6ZJ39</accession>